<evidence type="ECO:0000256" key="1">
    <source>
        <dbReference type="ARBA" id="ARBA00023002"/>
    </source>
</evidence>
<comment type="caution">
    <text evidence="3">The sequence shown here is derived from an EMBL/GenBank/DDBJ whole genome shotgun (WGS) entry which is preliminary data.</text>
</comment>
<gene>
    <name evidence="3" type="ORF">J0A65_24850</name>
</gene>
<evidence type="ECO:0000313" key="4">
    <source>
        <dbReference type="Proteomes" id="UP000663992"/>
    </source>
</evidence>
<dbReference type="RefSeq" id="WP_206596906.1">
    <property type="nucleotide sequence ID" value="NZ_JAFKCS010000409.1"/>
</dbReference>
<feature type="domain" description="Aldehyde dehydrogenase" evidence="2">
    <location>
        <begin position="33"/>
        <end position="70"/>
    </location>
</feature>
<reference evidence="3 4" key="1">
    <citation type="submission" date="2021-03" db="EMBL/GenBank/DDBJ databases">
        <title>novel species isolated from a fishpond in China.</title>
        <authorList>
            <person name="Lu H."/>
            <person name="Cai Z."/>
        </authorList>
    </citation>
    <scope>NUCLEOTIDE SEQUENCE [LARGE SCALE GENOMIC DNA]</scope>
    <source>
        <strain evidence="3 4">Y57</strain>
    </source>
</reference>
<keyword evidence="1" id="KW-0560">Oxidoreductase</keyword>
<protein>
    <submittedName>
        <fullName evidence="3">Aldehyde dehydrogenase family protein</fullName>
    </submittedName>
</protein>
<keyword evidence="4" id="KW-1185">Reference proteome</keyword>
<proteinExistence type="predicted"/>
<dbReference type="InterPro" id="IPR016161">
    <property type="entry name" value="Ald_DH/histidinol_DH"/>
</dbReference>
<accession>A0ABS3D160</accession>
<feature type="non-terminal residue" evidence="3">
    <location>
        <position position="74"/>
    </location>
</feature>
<dbReference type="SUPFAM" id="SSF53720">
    <property type="entry name" value="ALDH-like"/>
    <property type="match status" value="1"/>
</dbReference>
<dbReference type="InterPro" id="IPR016162">
    <property type="entry name" value="Ald_DH_N"/>
</dbReference>
<dbReference type="Proteomes" id="UP000663992">
    <property type="component" value="Unassembled WGS sequence"/>
</dbReference>
<organism evidence="3 4">
    <name type="scientific">Bowmanella yangjiangensis</name>
    <dbReference type="NCBI Taxonomy" id="2811230"/>
    <lineage>
        <taxon>Bacteria</taxon>
        <taxon>Pseudomonadati</taxon>
        <taxon>Pseudomonadota</taxon>
        <taxon>Gammaproteobacteria</taxon>
        <taxon>Alteromonadales</taxon>
        <taxon>Alteromonadaceae</taxon>
        <taxon>Bowmanella</taxon>
    </lineage>
</organism>
<evidence type="ECO:0000259" key="2">
    <source>
        <dbReference type="Pfam" id="PF00171"/>
    </source>
</evidence>
<evidence type="ECO:0000313" key="3">
    <source>
        <dbReference type="EMBL" id="MBN7823116.1"/>
    </source>
</evidence>
<dbReference type="Gene3D" id="3.40.605.10">
    <property type="entry name" value="Aldehyde Dehydrogenase, Chain A, domain 1"/>
    <property type="match status" value="1"/>
</dbReference>
<name>A0ABS3D160_9ALTE</name>
<sequence>MYELSDWQQRARQQGFIEQAIIGGRRVAALSGATFAAINPASGQVLAQVAACAEAEVDLAVRSARQAFEAGVWS</sequence>
<dbReference type="InterPro" id="IPR015590">
    <property type="entry name" value="Aldehyde_DH_dom"/>
</dbReference>
<dbReference type="Pfam" id="PF00171">
    <property type="entry name" value="Aldedh"/>
    <property type="match status" value="1"/>
</dbReference>
<dbReference type="EMBL" id="JAFKCS010000409">
    <property type="protein sequence ID" value="MBN7823116.1"/>
    <property type="molecule type" value="Genomic_DNA"/>
</dbReference>